<dbReference type="AlphaFoldDB" id="A0A1D6IIH6"/>
<keyword evidence="1" id="KW-0472">Membrane</keyword>
<dbReference type="EMBL" id="CM007650">
    <property type="protein sequence ID" value="ONM59247.1"/>
    <property type="molecule type" value="Genomic_DNA"/>
</dbReference>
<sequence length="97" mass="10940">MDGLHHWLHLASPPRGELNFLLICSLLCFLLIHLCTFNDLWRAFNAIGGGSDMKEIVMLPKHIKDNANKDRGRPDMPFPGGDISILTRPPNIFAFTK</sequence>
<evidence type="ECO:0000313" key="2">
    <source>
        <dbReference type="EMBL" id="ONM59251.1"/>
    </source>
</evidence>
<reference evidence="2" key="1">
    <citation type="submission" date="2015-12" db="EMBL/GenBank/DDBJ databases">
        <title>Update maize B73 reference genome by single molecule sequencing technologies.</title>
        <authorList>
            <consortium name="Maize Genome Sequencing Project"/>
            <person name="Ware D."/>
        </authorList>
    </citation>
    <scope>NUCLEOTIDE SEQUENCE [LARGE SCALE GENOMIC DNA]</scope>
    <source>
        <tissue evidence="2">Seedling</tissue>
    </source>
</reference>
<accession>A0A1D6IIH6</accession>
<organism evidence="2">
    <name type="scientific">Zea mays</name>
    <name type="common">Maize</name>
    <dbReference type="NCBI Taxonomy" id="4577"/>
    <lineage>
        <taxon>Eukaryota</taxon>
        <taxon>Viridiplantae</taxon>
        <taxon>Streptophyta</taxon>
        <taxon>Embryophyta</taxon>
        <taxon>Tracheophyta</taxon>
        <taxon>Spermatophyta</taxon>
        <taxon>Magnoliopsida</taxon>
        <taxon>Liliopsida</taxon>
        <taxon>Poales</taxon>
        <taxon>Poaceae</taxon>
        <taxon>PACMAD clade</taxon>
        <taxon>Panicoideae</taxon>
        <taxon>Andropogonodae</taxon>
        <taxon>Andropogoneae</taxon>
        <taxon>Tripsacinae</taxon>
        <taxon>Zea</taxon>
    </lineage>
</organism>
<feature type="transmembrane region" description="Helical" evidence="1">
    <location>
        <begin position="20"/>
        <end position="41"/>
    </location>
</feature>
<keyword evidence="1" id="KW-1133">Transmembrane helix</keyword>
<dbReference type="EMBL" id="CM007650">
    <property type="protein sequence ID" value="ONM59251.1"/>
    <property type="molecule type" value="Genomic_DNA"/>
</dbReference>
<proteinExistence type="predicted"/>
<evidence type="ECO:0000256" key="1">
    <source>
        <dbReference type="SAM" id="Phobius"/>
    </source>
</evidence>
<protein>
    <submittedName>
        <fullName evidence="2">Uncharacterized protein</fullName>
    </submittedName>
</protein>
<keyword evidence="1" id="KW-0812">Transmembrane</keyword>
<name>A0A1D6IIH6_MAIZE</name>
<gene>
    <name evidence="2" type="ORF">ZEAMMB73_Zm00001d022000</name>
</gene>